<organism evidence="2 3">
    <name type="scientific">Trifolium medium</name>
    <dbReference type="NCBI Taxonomy" id="97028"/>
    <lineage>
        <taxon>Eukaryota</taxon>
        <taxon>Viridiplantae</taxon>
        <taxon>Streptophyta</taxon>
        <taxon>Embryophyta</taxon>
        <taxon>Tracheophyta</taxon>
        <taxon>Spermatophyta</taxon>
        <taxon>Magnoliopsida</taxon>
        <taxon>eudicotyledons</taxon>
        <taxon>Gunneridae</taxon>
        <taxon>Pentapetalae</taxon>
        <taxon>rosids</taxon>
        <taxon>fabids</taxon>
        <taxon>Fabales</taxon>
        <taxon>Fabaceae</taxon>
        <taxon>Papilionoideae</taxon>
        <taxon>50 kb inversion clade</taxon>
        <taxon>NPAAA clade</taxon>
        <taxon>Hologalegina</taxon>
        <taxon>IRL clade</taxon>
        <taxon>Trifolieae</taxon>
        <taxon>Trifolium</taxon>
    </lineage>
</organism>
<dbReference type="EMBL" id="LXQA011343059">
    <property type="protein sequence ID" value="MCI93946.1"/>
    <property type="molecule type" value="Genomic_DNA"/>
</dbReference>
<feature type="region of interest" description="Disordered" evidence="1">
    <location>
        <begin position="32"/>
        <end position="52"/>
    </location>
</feature>
<evidence type="ECO:0000313" key="3">
    <source>
        <dbReference type="Proteomes" id="UP000265520"/>
    </source>
</evidence>
<keyword evidence="3" id="KW-1185">Reference proteome</keyword>
<sequence length="52" mass="5512">LQEDGKGTIRGLKRDDVACKVVLKSQDELGTRVSSGVRRGTLRGPKKDGGAC</sequence>
<dbReference type="Proteomes" id="UP000265520">
    <property type="component" value="Unassembled WGS sequence"/>
</dbReference>
<proteinExistence type="predicted"/>
<protein>
    <submittedName>
        <fullName evidence="2">Uncharacterized protein</fullName>
    </submittedName>
</protein>
<evidence type="ECO:0000256" key="1">
    <source>
        <dbReference type="SAM" id="MobiDB-lite"/>
    </source>
</evidence>
<feature type="non-terminal residue" evidence="2">
    <location>
        <position position="1"/>
    </location>
</feature>
<evidence type="ECO:0000313" key="2">
    <source>
        <dbReference type="EMBL" id="MCI93946.1"/>
    </source>
</evidence>
<accession>A0A392W0J1</accession>
<reference evidence="2 3" key="1">
    <citation type="journal article" date="2018" name="Front. Plant Sci.">
        <title>Red Clover (Trifolium pratense) and Zigzag Clover (T. medium) - A Picture of Genomic Similarities and Differences.</title>
        <authorList>
            <person name="Dluhosova J."/>
            <person name="Istvanek J."/>
            <person name="Nedelnik J."/>
            <person name="Repkova J."/>
        </authorList>
    </citation>
    <scope>NUCLEOTIDE SEQUENCE [LARGE SCALE GENOMIC DNA]</scope>
    <source>
        <strain evidence="3">cv. 10/8</strain>
        <tissue evidence="2">Leaf</tissue>
    </source>
</reference>
<name>A0A392W0J1_9FABA</name>
<dbReference type="AlphaFoldDB" id="A0A392W0J1"/>
<comment type="caution">
    <text evidence="2">The sequence shown here is derived from an EMBL/GenBank/DDBJ whole genome shotgun (WGS) entry which is preliminary data.</text>
</comment>